<dbReference type="Gene3D" id="1.10.260.40">
    <property type="entry name" value="lambda repressor-like DNA-binding domains"/>
    <property type="match status" value="1"/>
</dbReference>
<accession>F4GLS5</accession>
<evidence type="ECO:0000256" key="3">
    <source>
        <dbReference type="ARBA" id="ARBA00023163"/>
    </source>
</evidence>
<sequence>MGIKEIAEKAGVSKATVSLALNNQKGVGQEKRAVIQQIAREMNYLAPCKRQGPLSNQGKVIMFSQIKKHGLILNKDQNIFIMDYITAINRAVEEHGYSFELRLHPHTSIQAFVGEVNERYPTGLIILGTELDESDILALEGIQVPYLILDTNFDSIGADFITMANIEAVFQIVRHLKDTGHTDIRMARSREATGNILLREQGFQSALKHFGLRQDSRSVFSISPGFDGAYQDMLSYITQSVGNLPQAIFCFNDVAAFGVIKALKESGINVPQDISIVGFDNLPMASMMDPSLTTIKVPTKEIGRLAARFIMDRIKMKTPAEKCCFMLRGTLITRQSVKNRNKNDKTEVSL</sequence>
<feature type="domain" description="HTH lacI-type" evidence="4">
    <location>
        <begin position="1"/>
        <end position="44"/>
    </location>
</feature>
<reference evidence="5 6" key="2">
    <citation type="journal article" date="2012" name="Stand. Genomic Sci.">
        <title>Complete genome sequence of the termite hindgut bacterium Spirochaeta coccoides type strain (SPN1(T)), reclassification in the genus Sphaerochaeta as Sphaerochaeta coccoides comb. nov. and emendations of the family Spirochaetaceae and the genus Sphaerochaeta.</title>
        <authorList>
            <person name="Abt B."/>
            <person name="Han C."/>
            <person name="Scheuner C."/>
            <person name="Lu M."/>
            <person name="Lapidus A."/>
            <person name="Nolan M."/>
            <person name="Lucas S."/>
            <person name="Hammon N."/>
            <person name="Deshpande S."/>
            <person name="Cheng J.F."/>
            <person name="Tapia R."/>
            <person name="Goodwin L.A."/>
            <person name="Pitluck S."/>
            <person name="Liolios K."/>
            <person name="Pagani I."/>
            <person name="Ivanova N."/>
            <person name="Mavromatis K."/>
            <person name="Mikhailova N."/>
            <person name="Huntemann M."/>
            <person name="Pati A."/>
            <person name="Chen A."/>
            <person name="Palaniappan K."/>
            <person name="Land M."/>
            <person name="Hauser L."/>
            <person name="Brambilla E.M."/>
            <person name="Rohde M."/>
            <person name="Spring S."/>
            <person name="Gronow S."/>
            <person name="Goker M."/>
            <person name="Woyke T."/>
            <person name="Bristow J."/>
            <person name="Eisen J.A."/>
            <person name="Markowitz V."/>
            <person name="Hugenholtz P."/>
            <person name="Kyrpides N.C."/>
            <person name="Klenk H.P."/>
            <person name="Detter J.C."/>
        </authorList>
    </citation>
    <scope>NUCLEOTIDE SEQUENCE [LARGE SCALE GENOMIC DNA]</scope>
    <source>
        <strain evidence="6">ATCC BAA-1237 / DSM 17374 / SPN1</strain>
    </source>
</reference>
<dbReference type="HOGENOM" id="CLU_037628_6_1_12"/>
<dbReference type="RefSeq" id="WP_013739864.1">
    <property type="nucleotide sequence ID" value="NC_015436.1"/>
</dbReference>
<dbReference type="SMART" id="SM00354">
    <property type="entry name" value="HTH_LACI"/>
    <property type="match status" value="1"/>
</dbReference>
<dbReference type="AlphaFoldDB" id="F4GLS5"/>
<keyword evidence="3" id="KW-0804">Transcription</keyword>
<dbReference type="Pfam" id="PF13377">
    <property type="entry name" value="Peripla_BP_3"/>
    <property type="match status" value="1"/>
</dbReference>
<organism evidence="5 6">
    <name type="scientific">Parasphaerochaeta coccoides (strain ATCC BAA-1237 / DSM 17374 / SPN1)</name>
    <name type="common">Sphaerochaeta coccoides</name>
    <dbReference type="NCBI Taxonomy" id="760011"/>
    <lineage>
        <taxon>Bacteria</taxon>
        <taxon>Pseudomonadati</taxon>
        <taxon>Spirochaetota</taxon>
        <taxon>Spirochaetia</taxon>
        <taxon>Spirochaetales</taxon>
        <taxon>Sphaerochaetaceae</taxon>
        <taxon>Parasphaerochaeta</taxon>
    </lineage>
</organism>
<dbReference type="GO" id="GO:0000976">
    <property type="term" value="F:transcription cis-regulatory region binding"/>
    <property type="evidence" value="ECO:0007669"/>
    <property type="project" value="TreeGrafter"/>
</dbReference>
<dbReference type="PROSITE" id="PS50932">
    <property type="entry name" value="HTH_LACI_2"/>
    <property type="match status" value="1"/>
</dbReference>
<proteinExistence type="predicted"/>
<dbReference type="SUPFAM" id="SSF47413">
    <property type="entry name" value="lambda repressor-like DNA-binding domains"/>
    <property type="match status" value="1"/>
</dbReference>
<keyword evidence="6" id="KW-1185">Reference proteome</keyword>
<evidence type="ECO:0000256" key="2">
    <source>
        <dbReference type="ARBA" id="ARBA00023125"/>
    </source>
</evidence>
<keyword evidence="2" id="KW-0238">DNA-binding</keyword>
<dbReference type="eggNOG" id="COG1609">
    <property type="taxonomic scope" value="Bacteria"/>
</dbReference>
<evidence type="ECO:0000259" key="4">
    <source>
        <dbReference type="PROSITE" id="PS50932"/>
    </source>
</evidence>
<dbReference type="CDD" id="cd01392">
    <property type="entry name" value="HTH_LacI"/>
    <property type="match status" value="1"/>
</dbReference>
<dbReference type="PANTHER" id="PTHR30146:SF109">
    <property type="entry name" value="HTH-TYPE TRANSCRIPTIONAL REGULATOR GALS"/>
    <property type="match status" value="1"/>
</dbReference>
<dbReference type="OrthoDB" id="43195at2"/>
<dbReference type="PROSITE" id="PS00356">
    <property type="entry name" value="HTH_LACI_1"/>
    <property type="match status" value="1"/>
</dbReference>
<dbReference type="SUPFAM" id="SSF53822">
    <property type="entry name" value="Periplasmic binding protein-like I"/>
    <property type="match status" value="1"/>
</dbReference>
<reference evidence="6" key="1">
    <citation type="submission" date="2011-04" db="EMBL/GenBank/DDBJ databases">
        <title>The complete genome of Spirochaeta coccoides DSM 17374.</title>
        <authorList>
            <person name="Lucas S."/>
            <person name="Copeland A."/>
            <person name="Lapidus A."/>
            <person name="Bruce D."/>
            <person name="Goodwin L."/>
            <person name="Pitluck S."/>
            <person name="Peters L."/>
            <person name="Kyrpides N."/>
            <person name="Mavromatis K."/>
            <person name="Pagani I."/>
            <person name="Ivanova N."/>
            <person name="Ovchinnikova G."/>
            <person name="Lu M."/>
            <person name="Detter J.C."/>
            <person name="Tapia R."/>
            <person name="Han C."/>
            <person name="Land M."/>
            <person name="Hauser L."/>
            <person name="Markowitz V."/>
            <person name="Cheng J.-F."/>
            <person name="Hugenholtz P."/>
            <person name="Woyke T."/>
            <person name="Wu D."/>
            <person name="Spring S."/>
            <person name="Schroeder M."/>
            <person name="Brambilla E."/>
            <person name="Klenk H.-P."/>
            <person name="Eisen J.A."/>
        </authorList>
    </citation>
    <scope>NUCLEOTIDE SEQUENCE [LARGE SCALE GENOMIC DNA]</scope>
    <source>
        <strain evidence="6">ATCC BAA-1237 / DSM 17374 / SPN1</strain>
    </source>
</reference>
<evidence type="ECO:0000256" key="1">
    <source>
        <dbReference type="ARBA" id="ARBA00023015"/>
    </source>
</evidence>
<dbReference type="GO" id="GO:0003700">
    <property type="term" value="F:DNA-binding transcription factor activity"/>
    <property type="evidence" value="ECO:0007669"/>
    <property type="project" value="TreeGrafter"/>
</dbReference>
<dbReference type="PANTHER" id="PTHR30146">
    <property type="entry name" value="LACI-RELATED TRANSCRIPTIONAL REPRESSOR"/>
    <property type="match status" value="1"/>
</dbReference>
<dbReference type="Pfam" id="PF00356">
    <property type="entry name" value="LacI"/>
    <property type="match status" value="1"/>
</dbReference>
<dbReference type="STRING" id="760011.Spico_1260"/>
<gene>
    <name evidence="5" type="ordered locus">Spico_1260</name>
</gene>
<protein>
    <submittedName>
        <fullName evidence="5">Transcriptional regulator, LacI family</fullName>
    </submittedName>
</protein>
<dbReference type="KEGG" id="scc:Spico_1260"/>
<dbReference type="EMBL" id="CP002659">
    <property type="protein sequence ID" value="AEC02469.1"/>
    <property type="molecule type" value="Genomic_DNA"/>
</dbReference>
<dbReference type="Gene3D" id="3.40.50.2300">
    <property type="match status" value="2"/>
</dbReference>
<evidence type="ECO:0000313" key="6">
    <source>
        <dbReference type="Proteomes" id="UP000007939"/>
    </source>
</evidence>
<dbReference type="Proteomes" id="UP000007939">
    <property type="component" value="Chromosome"/>
</dbReference>
<dbReference type="InterPro" id="IPR000843">
    <property type="entry name" value="HTH_LacI"/>
</dbReference>
<dbReference type="InterPro" id="IPR010982">
    <property type="entry name" value="Lambda_DNA-bd_dom_sf"/>
</dbReference>
<evidence type="ECO:0000313" key="5">
    <source>
        <dbReference type="EMBL" id="AEC02469.1"/>
    </source>
</evidence>
<dbReference type="InterPro" id="IPR046335">
    <property type="entry name" value="LacI/GalR-like_sensor"/>
</dbReference>
<dbReference type="InterPro" id="IPR028082">
    <property type="entry name" value="Peripla_BP_I"/>
</dbReference>
<name>F4GLS5_PARC1</name>
<keyword evidence="1" id="KW-0805">Transcription regulation</keyword>